<feature type="signal peptide" evidence="4">
    <location>
        <begin position="1"/>
        <end position="27"/>
    </location>
</feature>
<evidence type="ECO:0000256" key="3">
    <source>
        <dbReference type="SAM" id="MobiDB-lite"/>
    </source>
</evidence>
<dbReference type="AlphaFoldDB" id="A0A9X6XVI4"/>
<feature type="region of interest" description="Disordered" evidence="3">
    <location>
        <begin position="210"/>
        <end position="239"/>
    </location>
</feature>
<protein>
    <recommendedName>
        <fullName evidence="5">M23ase beta-sheet core domain-containing protein</fullName>
    </recommendedName>
</protein>
<dbReference type="SUPFAM" id="SSF51261">
    <property type="entry name" value="Duplicated hybrid motif"/>
    <property type="match status" value="1"/>
</dbReference>
<accession>A0A9X6XVI4</accession>
<dbReference type="GO" id="GO:0004222">
    <property type="term" value="F:metalloendopeptidase activity"/>
    <property type="evidence" value="ECO:0007669"/>
    <property type="project" value="TreeGrafter"/>
</dbReference>
<feature type="compositionally biased region" description="Low complexity" evidence="3">
    <location>
        <begin position="287"/>
        <end position="298"/>
    </location>
</feature>
<feature type="domain" description="M23ase beta-sheet core" evidence="5">
    <location>
        <begin position="343"/>
        <end position="430"/>
    </location>
</feature>
<organism evidence="6 7">
    <name type="scientific">Bacillus cereus</name>
    <dbReference type="NCBI Taxonomy" id="1396"/>
    <lineage>
        <taxon>Bacteria</taxon>
        <taxon>Bacillati</taxon>
        <taxon>Bacillota</taxon>
        <taxon>Bacilli</taxon>
        <taxon>Bacillales</taxon>
        <taxon>Bacillaceae</taxon>
        <taxon>Bacillus</taxon>
        <taxon>Bacillus cereus group</taxon>
    </lineage>
</organism>
<dbReference type="RefSeq" id="WP_098006786.1">
    <property type="nucleotide sequence ID" value="NZ_NVMX01000131.1"/>
</dbReference>
<dbReference type="CDD" id="cd12797">
    <property type="entry name" value="M23_peptidase"/>
    <property type="match status" value="1"/>
</dbReference>
<feature type="chain" id="PRO_5040906768" description="M23ase beta-sheet core domain-containing protein" evidence="4">
    <location>
        <begin position="28"/>
        <end position="449"/>
    </location>
</feature>
<evidence type="ECO:0000313" key="6">
    <source>
        <dbReference type="EMBL" id="PDZ94698.1"/>
    </source>
</evidence>
<dbReference type="Pfam" id="PF01551">
    <property type="entry name" value="Peptidase_M23"/>
    <property type="match status" value="1"/>
</dbReference>
<dbReference type="Gene3D" id="2.70.70.10">
    <property type="entry name" value="Glucose Permease (Domain IIA)"/>
    <property type="match status" value="1"/>
</dbReference>
<evidence type="ECO:0000259" key="5">
    <source>
        <dbReference type="Pfam" id="PF01551"/>
    </source>
</evidence>
<dbReference type="Proteomes" id="UP000219922">
    <property type="component" value="Unassembled WGS sequence"/>
</dbReference>
<evidence type="ECO:0000256" key="4">
    <source>
        <dbReference type="SAM" id="SignalP"/>
    </source>
</evidence>
<keyword evidence="1 4" id="KW-0732">Signal</keyword>
<dbReference type="InterPro" id="IPR011055">
    <property type="entry name" value="Dup_hybrid_motif"/>
</dbReference>
<feature type="region of interest" description="Disordered" evidence="3">
    <location>
        <begin position="275"/>
        <end position="307"/>
    </location>
</feature>
<dbReference type="InterPro" id="IPR016047">
    <property type="entry name" value="M23ase_b-sheet_dom"/>
</dbReference>
<comment type="caution">
    <text evidence="6">The sequence shown here is derived from an EMBL/GenBank/DDBJ whole genome shotgun (WGS) entry which is preliminary data.</text>
</comment>
<evidence type="ECO:0000313" key="7">
    <source>
        <dbReference type="Proteomes" id="UP000219922"/>
    </source>
</evidence>
<dbReference type="PANTHER" id="PTHR21666">
    <property type="entry name" value="PEPTIDASE-RELATED"/>
    <property type="match status" value="1"/>
</dbReference>
<reference evidence="6 7" key="1">
    <citation type="submission" date="2017-09" db="EMBL/GenBank/DDBJ databases">
        <title>Large-scale bioinformatics analysis of Bacillus genomes uncovers conserved roles of natural products in bacterial physiology.</title>
        <authorList>
            <consortium name="Agbiome Team Llc"/>
            <person name="Bleich R.M."/>
            <person name="Grubbs K.J."/>
            <person name="Santa Maria K.C."/>
            <person name="Allen S.E."/>
            <person name="Farag S."/>
            <person name="Shank E.A."/>
            <person name="Bowers A."/>
        </authorList>
    </citation>
    <scope>NUCLEOTIDE SEQUENCE [LARGE SCALE GENOMIC DNA]</scope>
    <source>
        <strain evidence="6 7">AFS092789</strain>
    </source>
</reference>
<dbReference type="EMBL" id="NVMX01000131">
    <property type="protein sequence ID" value="PDZ94698.1"/>
    <property type="molecule type" value="Genomic_DNA"/>
</dbReference>
<dbReference type="InterPro" id="IPR050570">
    <property type="entry name" value="Cell_wall_metabolism_enzyme"/>
</dbReference>
<proteinExistence type="predicted"/>
<name>A0A9X6XVI4_BACCE</name>
<dbReference type="Gene3D" id="6.10.250.3150">
    <property type="match status" value="1"/>
</dbReference>
<keyword evidence="2" id="KW-0175">Coiled coil</keyword>
<evidence type="ECO:0000256" key="1">
    <source>
        <dbReference type="ARBA" id="ARBA00022729"/>
    </source>
</evidence>
<sequence length="449" mass="51147">MNKYKKAHTLAFSFGITLLLVSQTAHAENIKELQDKKLQLQQQANDSANTKEQLQQELNQVESEIQTLEMKLATLTKELDSTNKEITMKETSIRNTEREINKLLNVIKEKQIDLEQKKAKLEQNLKLMYSSGNVQFLEFLFRSDSLSQFLFRFEKYTDIMHKGEQLHNEVLEKINFIKTQKQLLEDKKIKIETEKTELENKKKLQEFQKAEQQNVQHDLNAKKKQVQHSIDEEDEAMASLSSAIAEAEKSIQFEQSKIEEAKRLAKEKQKQLLLQQQQKQEQEKQQQQKNSSSSNASQSEKESNETSKNLGSAILAYPMEPGTYTITSPYGYRTHPITGAKKLHNGVDFGAPRNTPIYAAEEGYVLYAGHANGYGNWIVIKHPNGLYTIYGHMYDDGLYVSPGEYVFRGQKIGGVGSNGGSTGNHLHFCVATSFDGGTFSYANPLNYIN</sequence>
<dbReference type="PANTHER" id="PTHR21666:SF289">
    <property type="entry name" value="L-ALA--D-GLU ENDOPEPTIDASE"/>
    <property type="match status" value="1"/>
</dbReference>
<gene>
    <name evidence="6" type="ORF">CON36_32355</name>
</gene>
<feature type="coiled-coil region" evidence="2">
    <location>
        <begin position="23"/>
        <end position="124"/>
    </location>
</feature>
<evidence type="ECO:0000256" key="2">
    <source>
        <dbReference type="SAM" id="Coils"/>
    </source>
</evidence>